<proteinExistence type="predicted"/>
<reference evidence="1" key="1">
    <citation type="submission" date="2021-10" db="EMBL/GenBank/DDBJ databases">
        <title>Melipona bicolor Genome sequencing and assembly.</title>
        <authorList>
            <person name="Araujo N.S."/>
            <person name="Arias M.C."/>
        </authorList>
    </citation>
    <scope>NUCLEOTIDE SEQUENCE</scope>
    <source>
        <strain evidence="1">USP_2M_L1-L4_2017</strain>
        <tissue evidence="1">Whole body</tissue>
    </source>
</reference>
<dbReference type="Proteomes" id="UP001177670">
    <property type="component" value="Unassembled WGS sequence"/>
</dbReference>
<accession>A0AA40G3G6</accession>
<evidence type="ECO:0000313" key="2">
    <source>
        <dbReference type="Proteomes" id="UP001177670"/>
    </source>
</evidence>
<sequence length="137" mass="14820">MARFPAPASGPFNEVASLVDLDLACVTSDIVGDDSMCLDKELIQPRTMALAGEAAATSLPLPLLCLLPVSSLCTPCGIRLSFQVSNQSSVVIGLIRFDSNMYCCETNMTGVWFSDLKNSILKTIVDAEDTKEYGYWD</sequence>
<keyword evidence="2" id="KW-1185">Reference proteome</keyword>
<comment type="caution">
    <text evidence="1">The sequence shown here is derived from an EMBL/GenBank/DDBJ whole genome shotgun (WGS) entry which is preliminary data.</text>
</comment>
<dbReference type="EMBL" id="JAHYIQ010000007">
    <property type="protein sequence ID" value="KAK1130310.1"/>
    <property type="molecule type" value="Genomic_DNA"/>
</dbReference>
<organism evidence="1 2">
    <name type="scientific">Melipona bicolor</name>
    <dbReference type="NCBI Taxonomy" id="60889"/>
    <lineage>
        <taxon>Eukaryota</taxon>
        <taxon>Metazoa</taxon>
        <taxon>Ecdysozoa</taxon>
        <taxon>Arthropoda</taxon>
        <taxon>Hexapoda</taxon>
        <taxon>Insecta</taxon>
        <taxon>Pterygota</taxon>
        <taxon>Neoptera</taxon>
        <taxon>Endopterygota</taxon>
        <taxon>Hymenoptera</taxon>
        <taxon>Apocrita</taxon>
        <taxon>Aculeata</taxon>
        <taxon>Apoidea</taxon>
        <taxon>Anthophila</taxon>
        <taxon>Apidae</taxon>
        <taxon>Melipona</taxon>
    </lineage>
</organism>
<dbReference type="AlphaFoldDB" id="A0AA40G3G6"/>
<name>A0AA40G3G6_9HYME</name>
<evidence type="ECO:0000313" key="1">
    <source>
        <dbReference type="EMBL" id="KAK1130310.1"/>
    </source>
</evidence>
<protein>
    <submittedName>
        <fullName evidence="1">Uncharacterized protein</fullName>
    </submittedName>
</protein>
<gene>
    <name evidence="1" type="ORF">K0M31_018446</name>
</gene>